<accession>A0A5B2WWT4</accession>
<dbReference type="Proteomes" id="UP000323454">
    <property type="component" value="Unassembled WGS sequence"/>
</dbReference>
<protein>
    <recommendedName>
        <fullName evidence="3">Alanine-rich protein</fullName>
    </recommendedName>
</protein>
<comment type="caution">
    <text evidence="1">The sequence shown here is derived from an EMBL/GenBank/DDBJ whole genome shotgun (WGS) entry which is preliminary data.</text>
</comment>
<reference evidence="1 2" key="1">
    <citation type="submission" date="2019-09" db="EMBL/GenBank/DDBJ databases">
        <title>Goodfellowia gen. nov., a new genus of the Pseudonocardineae related to Actinoalloteichus, containing Goodfellowia coeruleoviolacea gen. nov., comb. nov. gen. nov., comb. nov.</title>
        <authorList>
            <person name="Labeda D."/>
        </authorList>
    </citation>
    <scope>NUCLEOTIDE SEQUENCE [LARGE SCALE GENOMIC DNA]</scope>
    <source>
        <strain evidence="1 2">AN110305</strain>
    </source>
</reference>
<evidence type="ECO:0008006" key="3">
    <source>
        <dbReference type="Google" id="ProtNLM"/>
    </source>
</evidence>
<dbReference type="OrthoDB" id="8576080at2"/>
<organism evidence="1 2">
    <name type="scientific">Solihabitans fulvus</name>
    <dbReference type="NCBI Taxonomy" id="1892852"/>
    <lineage>
        <taxon>Bacteria</taxon>
        <taxon>Bacillati</taxon>
        <taxon>Actinomycetota</taxon>
        <taxon>Actinomycetes</taxon>
        <taxon>Pseudonocardiales</taxon>
        <taxon>Pseudonocardiaceae</taxon>
        <taxon>Solihabitans</taxon>
    </lineage>
</organism>
<dbReference type="AlphaFoldDB" id="A0A5B2WWT4"/>
<sequence>MVTSVAYAYPWDLVGDPAAAERIAGIGADAVALAASYHTVRAATPFHPARRVVDARHAALYVPIRPEAWRGNRLVPAPPSWVDGDDPFGAAASALRAVGRPVYAWTVLTHASRLGDAHPELTVRNAFGDRYPYALCPSNPDVVEYCRTLVAEIVHCGQPDGMVLEACGQLGFVHGGHHEKTDGADWTATQQQLLSLCFCAACERRYGDAGIDPAELRAAVRAAVTDGRADSVPEALGEELAASVSSVRAEVLRHLRQTLIGEIRALAPGTRIVLHASADEWATGPFAPVASDTGGEVDALTLTCWPGPERSVPAIRALRELVGPDARIAGYLLALPPRPVDGAALLAELLRYRAEGMAEFHLYHAGLASVDRLAAMRNALAGLRDAT</sequence>
<reference evidence="1 2" key="2">
    <citation type="submission" date="2019-09" db="EMBL/GenBank/DDBJ databases">
        <authorList>
            <person name="Jin C."/>
        </authorList>
    </citation>
    <scope>NUCLEOTIDE SEQUENCE [LARGE SCALE GENOMIC DNA]</scope>
    <source>
        <strain evidence="1 2">AN110305</strain>
    </source>
</reference>
<proteinExistence type="predicted"/>
<dbReference type="EMBL" id="VUOB01000059">
    <property type="protein sequence ID" value="KAA2254916.1"/>
    <property type="molecule type" value="Genomic_DNA"/>
</dbReference>
<dbReference type="RefSeq" id="WP_149853104.1">
    <property type="nucleotide sequence ID" value="NZ_VUOB01000059.1"/>
</dbReference>
<keyword evidence="2" id="KW-1185">Reference proteome</keyword>
<evidence type="ECO:0000313" key="1">
    <source>
        <dbReference type="EMBL" id="KAA2254916.1"/>
    </source>
</evidence>
<name>A0A5B2WWT4_9PSEU</name>
<evidence type="ECO:0000313" key="2">
    <source>
        <dbReference type="Proteomes" id="UP000323454"/>
    </source>
</evidence>
<gene>
    <name evidence="1" type="ORF">F0L68_29495</name>
</gene>
<dbReference type="Gene3D" id="3.20.20.80">
    <property type="entry name" value="Glycosidases"/>
    <property type="match status" value="1"/>
</dbReference>